<protein>
    <submittedName>
        <fullName evidence="2">Uncharacterized protein</fullName>
    </submittedName>
</protein>
<evidence type="ECO:0000313" key="2">
    <source>
        <dbReference type="EMBL" id="RXH67455.1"/>
    </source>
</evidence>
<keyword evidence="3" id="KW-1185">Reference proteome</keyword>
<dbReference type="AlphaFoldDB" id="A0A498HDE4"/>
<name>A0A498HDE4_MALDO</name>
<proteinExistence type="predicted"/>
<evidence type="ECO:0000313" key="3">
    <source>
        <dbReference type="Proteomes" id="UP000290289"/>
    </source>
</evidence>
<dbReference type="EMBL" id="RDQH01000343">
    <property type="protein sequence ID" value="RXH67455.1"/>
    <property type="molecule type" value="Genomic_DNA"/>
</dbReference>
<dbReference type="Proteomes" id="UP000290289">
    <property type="component" value="Chromosome 17"/>
</dbReference>
<feature type="region of interest" description="Disordered" evidence="1">
    <location>
        <begin position="81"/>
        <end position="100"/>
    </location>
</feature>
<accession>A0A498HDE4</accession>
<sequence>MVGWIVEDEDPHTEHEHPTPTLSFNHFLITAWESSIIMSTSFCNSQGTWVFSDDSECDLRAIPGKAASLSSHSLLETENSGGIEVSGAVSDPTQPLVLVN</sequence>
<reference evidence="2 3" key="1">
    <citation type="submission" date="2018-10" db="EMBL/GenBank/DDBJ databases">
        <title>A high-quality apple genome assembly.</title>
        <authorList>
            <person name="Hu J."/>
        </authorList>
    </citation>
    <scope>NUCLEOTIDE SEQUENCE [LARGE SCALE GENOMIC DNA]</scope>
    <source>
        <strain evidence="3">cv. HFTH1</strain>
        <tissue evidence="2">Young leaf</tissue>
    </source>
</reference>
<comment type="caution">
    <text evidence="2">The sequence shown here is derived from an EMBL/GenBank/DDBJ whole genome shotgun (WGS) entry which is preliminary data.</text>
</comment>
<gene>
    <name evidence="2" type="ORF">DVH24_027602</name>
</gene>
<evidence type="ECO:0000256" key="1">
    <source>
        <dbReference type="SAM" id="MobiDB-lite"/>
    </source>
</evidence>
<organism evidence="2 3">
    <name type="scientific">Malus domestica</name>
    <name type="common">Apple</name>
    <name type="synonym">Pyrus malus</name>
    <dbReference type="NCBI Taxonomy" id="3750"/>
    <lineage>
        <taxon>Eukaryota</taxon>
        <taxon>Viridiplantae</taxon>
        <taxon>Streptophyta</taxon>
        <taxon>Embryophyta</taxon>
        <taxon>Tracheophyta</taxon>
        <taxon>Spermatophyta</taxon>
        <taxon>Magnoliopsida</taxon>
        <taxon>eudicotyledons</taxon>
        <taxon>Gunneridae</taxon>
        <taxon>Pentapetalae</taxon>
        <taxon>rosids</taxon>
        <taxon>fabids</taxon>
        <taxon>Rosales</taxon>
        <taxon>Rosaceae</taxon>
        <taxon>Amygdaloideae</taxon>
        <taxon>Maleae</taxon>
        <taxon>Malus</taxon>
    </lineage>
</organism>